<dbReference type="SMART" id="SM00278">
    <property type="entry name" value="HhH1"/>
    <property type="match status" value="2"/>
</dbReference>
<dbReference type="InterPro" id="IPR019554">
    <property type="entry name" value="Soluble_ligand-bd"/>
</dbReference>
<feature type="region of interest" description="Disordered" evidence="1">
    <location>
        <begin position="184"/>
        <end position="233"/>
    </location>
</feature>
<protein>
    <submittedName>
        <fullName evidence="4">Competence protein ComEA</fullName>
    </submittedName>
</protein>
<feature type="compositionally biased region" description="Basic and acidic residues" evidence="1">
    <location>
        <begin position="54"/>
        <end position="63"/>
    </location>
</feature>
<dbReference type="PANTHER" id="PTHR21180:SF32">
    <property type="entry name" value="ENDONUCLEASE_EXONUCLEASE_PHOSPHATASE FAMILY DOMAIN-CONTAINING PROTEIN 1"/>
    <property type="match status" value="1"/>
</dbReference>
<feature type="domain" description="Helix-hairpin-helix DNA-binding motif class 1" evidence="3">
    <location>
        <begin position="347"/>
        <end position="366"/>
    </location>
</feature>
<keyword evidence="2" id="KW-0812">Transmembrane</keyword>
<feature type="compositionally biased region" description="Basic and acidic residues" evidence="1">
    <location>
        <begin position="77"/>
        <end position="86"/>
    </location>
</feature>
<dbReference type="SUPFAM" id="SSF47781">
    <property type="entry name" value="RuvA domain 2-like"/>
    <property type="match status" value="1"/>
</dbReference>
<organism evidence="4 5">
    <name type="scientific">Nocardiopsis terrae</name>
    <dbReference type="NCBI Taxonomy" id="372655"/>
    <lineage>
        <taxon>Bacteria</taxon>
        <taxon>Bacillati</taxon>
        <taxon>Actinomycetota</taxon>
        <taxon>Actinomycetes</taxon>
        <taxon>Streptosporangiales</taxon>
        <taxon>Nocardiopsidaceae</taxon>
        <taxon>Nocardiopsis</taxon>
    </lineage>
</organism>
<dbReference type="InterPro" id="IPR003583">
    <property type="entry name" value="Hlx-hairpin-Hlx_DNA-bd_motif"/>
</dbReference>
<evidence type="ECO:0000256" key="2">
    <source>
        <dbReference type="SAM" id="Phobius"/>
    </source>
</evidence>
<dbReference type="Proteomes" id="UP000598217">
    <property type="component" value="Unassembled WGS sequence"/>
</dbReference>
<keyword evidence="5" id="KW-1185">Reference proteome</keyword>
<comment type="caution">
    <text evidence="4">The sequence shown here is derived from an EMBL/GenBank/DDBJ whole genome shotgun (WGS) entry which is preliminary data.</text>
</comment>
<feature type="compositionally biased region" description="Gly residues" evidence="1">
    <location>
        <begin position="219"/>
        <end position="230"/>
    </location>
</feature>
<name>A0ABR9HK09_9ACTN</name>
<proteinExistence type="predicted"/>
<dbReference type="InterPro" id="IPR051675">
    <property type="entry name" value="Endo/Exo/Phosphatase_dom_1"/>
</dbReference>
<evidence type="ECO:0000313" key="4">
    <source>
        <dbReference type="EMBL" id="MBE1459367.1"/>
    </source>
</evidence>
<dbReference type="Pfam" id="PF12836">
    <property type="entry name" value="HHH_3"/>
    <property type="match status" value="1"/>
</dbReference>
<feature type="compositionally biased region" description="Polar residues" evidence="1">
    <location>
        <begin position="97"/>
        <end position="106"/>
    </location>
</feature>
<feature type="region of interest" description="Disordered" evidence="1">
    <location>
        <begin position="1"/>
        <end position="135"/>
    </location>
</feature>
<accession>A0ABR9HK09</accession>
<dbReference type="PANTHER" id="PTHR21180">
    <property type="entry name" value="ENDONUCLEASE/EXONUCLEASE/PHOSPHATASE FAMILY DOMAIN-CONTAINING PROTEIN 1"/>
    <property type="match status" value="1"/>
</dbReference>
<dbReference type="InterPro" id="IPR010994">
    <property type="entry name" value="RuvA_2-like"/>
</dbReference>
<sequence>MSAPEERLRSLGLDSSPAAGRLRARVTRPRCEPGPVVPVPRAPYAAEEAAAPYRLEEPRDETVPVRSPWREPPGSGDVRKAEKDQRTGQAPPVREGNGTTPGTAEAQTPEEGSGERHRRAREPVRPPSGYTELGPEAAVPLLERVARGWGARASLSRRSVVTLLVLGLLAAAVAFWALRERPEEVTVPEPVTRSAPADQSTDGPADEGEGAGQPAPTGPGTGGGTGGDTGGEVVVHVGGEVAEPGLYTLPSGSRVADAVQEAGGPLPDADLDLVNLARSLTDGERILVGVPQPEGGPGGGPPGAGPPVNLNLAGQNDLETLPGIGEKRAQQILTHRESLGGSFSSVEDLLGVDGIGEKTFRTLEPHVTVG</sequence>
<dbReference type="EMBL" id="JADBDY010000001">
    <property type="protein sequence ID" value="MBE1459367.1"/>
    <property type="molecule type" value="Genomic_DNA"/>
</dbReference>
<dbReference type="Gene3D" id="1.10.150.320">
    <property type="entry name" value="Photosystem II 12 kDa extrinsic protein"/>
    <property type="match status" value="1"/>
</dbReference>
<dbReference type="RefSeq" id="WP_229826433.1">
    <property type="nucleotide sequence ID" value="NZ_BMXJ01000010.1"/>
</dbReference>
<dbReference type="Pfam" id="PF10531">
    <property type="entry name" value="SLBB"/>
    <property type="match status" value="1"/>
</dbReference>
<reference evidence="4 5" key="1">
    <citation type="submission" date="2020-10" db="EMBL/GenBank/DDBJ databases">
        <title>Sequencing the genomes of 1000 actinobacteria strains.</title>
        <authorList>
            <person name="Klenk H.-P."/>
        </authorList>
    </citation>
    <scope>NUCLEOTIDE SEQUENCE [LARGE SCALE GENOMIC DNA]</scope>
    <source>
        <strain evidence="4 5">DSM 45157</strain>
    </source>
</reference>
<gene>
    <name evidence="4" type="ORF">H4W79_003581</name>
</gene>
<feature type="compositionally biased region" description="Low complexity" evidence="1">
    <location>
        <begin position="42"/>
        <end position="53"/>
    </location>
</feature>
<dbReference type="Gene3D" id="3.10.560.10">
    <property type="entry name" value="Outer membrane lipoprotein wza domain like"/>
    <property type="match status" value="1"/>
</dbReference>
<evidence type="ECO:0000256" key="1">
    <source>
        <dbReference type="SAM" id="MobiDB-lite"/>
    </source>
</evidence>
<keyword evidence="2" id="KW-1133">Transmembrane helix</keyword>
<keyword evidence="2" id="KW-0472">Membrane</keyword>
<evidence type="ECO:0000259" key="3">
    <source>
        <dbReference type="SMART" id="SM00278"/>
    </source>
</evidence>
<evidence type="ECO:0000313" key="5">
    <source>
        <dbReference type="Proteomes" id="UP000598217"/>
    </source>
</evidence>
<feature type="transmembrane region" description="Helical" evidence="2">
    <location>
        <begin position="160"/>
        <end position="178"/>
    </location>
</feature>
<feature type="domain" description="Helix-hairpin-helix DNA-binding motif class 1" evidence="3">
    <location>
        <begin position="316"/>
        <end position="335"/>
    </location>
</feature>